<reference evidence="2 3" key="1">
    <citation type="submission" date="2019-01" db="EMBL/GenBank/DDBJ databases">
        <title>Draft genome sequence of Cellulomonas takizawaensis strain TKZ-21.</title>
        <authorList>
            <person name="Yamamura H."/>
            <person name="Hayashi T."/>
            <person name="Hamada M."/>
            <person name="Serisawa Y."/>
            <person name="Matsuyama K."/>
            <person name="Nakagawa Y."/>
            <person name="Otoguro M."/>
            <person name="Yanagida F."/>
            <person name="Hayakawa M."/>
        </authorList>
    </citation>
    <scope>NUCLEOTIDE SEQUENCE [LARGE SCALE GENOMIC DNA]</scope>
    <source>
        <strain evidence="2 3">NBRC12680</strain>
    </source>
</reference>
<organism evidence="2 3">
    <name type="scientific">Cellulomonas biazotea</name>
    <dbReference type="NCBI Taxonomy" id="1709"/>
    <lineage>
        <taxon>Bacteria</taxon>
        <taxon>Bacillati</taxon>
        <taxon>Actinomycetota</taxon>
        <taxon>Actinomycetes</taxon>
        <taxon>Micrococcales</taxon>
        <taxon>Cellulomonadaceae</taxon>
        <taxon>Cellulomonas</taxon>
    </lineage>
</organism>
<dbReference type="Proteomes" id="UP000289954">
    <property type="component" value="Unassembled WGS sequence"/>
</dbReference>
<evidence type="ECO:0000313" key="3">
    <source>
        <dbReference type="Proteomes" id="UP000289954"/>
    </source>
</evidence>
<sequence>MRPRLRAACVSAAACALVALLAACSGPTELTWEEHCAQLRSTAVADVAAVATPDGVEVSWSVPDPVGTQAFDVHRTDGRTGWRLVAQVEPDVDAPGRWSVVVDRDDEPSGARGASYAVLPEGCPVEDVEGDLQAFVVAEGGPTS</sequence>
<comment type="caution">
    <text evidence="2">The sequence shown here is derived from an EMBL/GenBank/DDBJ whole genome shotgun (WGS) entry which is preliminary data.</text>
</comment>
<proteinExistence type="predicted"/>
<accession>A0A402DS04</accession>
<keyword evidence="1" id="KW-0732">Signal</keyword>
<dbReference type="RefSeq" id="WP_165446729.1">
    <property type="nucleotide sequence ID" value="NZ_BIMR01000149.1"/>
</dbReference>
<evidence type="ECO:0008006" key="4">
    <source>
        <dbReference type="Google" id="ProtNLM"/>
    </source>
</evidence>
<feature type="chain" id="PRO_5019283504" description="Lipoprotein" evidence="1">
    <location>
        <begin position="23"/>
        <end position="144"/>
    </location>
</feature>
<dbReference type="PROSITE" id="PS51257">
    <property type="entry name" value="PROKAR_LIPOPROTEIN"/>
    <property type="match status" value="1"/>
</dbReference>
<keyword evidence="3" id="KW-1185">Reference proteome</keyword>
<protein>
    <recommendedName>
        <fullName evidence="4">Lipoprotein</fullName>
    </recommendedName>
</protein>
<evidence type="ECO:0000313" key="2">
    <source>
        <dbReference type="EMBL" id="GCE76940.1"/>
    </source>
</evidence>
<evidence type="ECO:0000256" key="1">
    <source>
        <dbReference type="SAM" id="SignalP"/>
    </source>
</evidence>
<name>A0A402DS04_9CELL</name>
<gene>
    <name evidence="2" type="ORF">CBZ_19960</name>
</gene>
<dbReference type="AlphaFoldDB" id="A0A402DS04"/>
<feature type="signal peptide" evidence="1">
    <location>
        <begin position="1"/>
        <end position="22"/>
    </location>
</feature>
<dbReference type="EMBL" id="BIMR01000149">
    <property type="protein sequence ID" value="GCE76940.1"/>
    <property type="molecule type" value="Genomic_DNA"/>
</dbReference>